<dbReference type="Proteomes" id="UP000613580">
    <property type="component" value="Unassembled WGS sequence"/>
</dbReference>
<dbReference type="EMBL" id="JACAZE010000004">
    <property type="protein sequence ID" value="KAF7318387.1"/>
    <property type="molecule type" value="Genomic_DNA"/>
</dbReference>
<evidence type="ECO:0000313" key="2">
    <source>
        <dbReference type="EMBL" id="KAF7318387.1"/>
    </source>
</evidence>
<reference evidence="2" key="1">
    <citation type="submission" date="2020-05" db="EMBL/GenBank/DDBJ databases">
        <title>Mycena genomes resolve the evolution of fungal bioluminescence.</title>
        <authorList>
            <person name="Tsai I.J."/>
        </authorList>
    </citation>
    <scope>NUCLEOTIDE SEQUENCE</scope>
    <source>
        <strain evidence="2">110903Hualien_Pintung</strain>
    </source>
</reference>
<evidence type="ECO:0000256" key="1">
    <source>
        <dbReference type="SAM" id="MobiDB-lite"/>
    </source>
</evidence>
<organism evidence="2 3">
    <name type="scientific">Mycena chlorophos</name>
    <name type="common">Agaric fungus</name>
    <name type="synonym">Agaricus chlorophos</name>
    <dbReference type="NCBI Taxonomy" id="658473"/>
    <lineage>
        <taxon>Eukaryota</taxon>
        <taxon>Fungi</taxon>
        <taxon>Dikarya</taxon>
        <taxon>Basidiomycota</taxon>
        <taxon>Agaricomycotina</taxon>
        <taxon>Agaricomycetes</taxon>
        <taxon>Agaricomycetidae</taxon>
        <taxon>Agaricales</taxon>
        <taxon>Marasmiineae</taxon>
        <taxon>Mycenaceae</taxon>
        <taxon>Mycena</taxon>
    </lineage>
</organism>
<feature type="region of interest" description="Disordered" evidence="1">
    <location>
        <begin position="98"/>
        <end position="142"/>
    </location>
</feature>
<name>A0A8H6TKG4_MYCCL</name>
<feature type="region of interest" description="Disordered" evidence="1">
    <location>
        <begin position="53"/>
        <end position="73"/>
    </location>
</feature>
<feature type="compositionally biased region" description="Basic residues" evidence="1">
    <location>
        <begin position="60"/>
        <end position="73"/>
    </location>
</feature>
<protein>
    <submittedName>
        <fullName evidence="2">Uncharacterized protein</fullName>
    </submittedName>
</protein>
<feature type="region of interest" description="Disordered" evidence="1">
    <location>
        <begin position="186"/>
        <end position="209"/>
    </location>
</feature>
<sequence length="209" mass="23358">MPASDLSRYPLEILPVEIWDKIFKSVAYPEFLLWLVEPGDHCELPRSHSQLHTPAQFGASRRHPPRPCNCHRRRAPTIPAVQTTLSTATKLAKRPAALSLTQPIPNSARVWHPTQKSSRERRSGSTRGCWGRTWARPSNNNGEGAACAWTRSTAPAHASRRFGTILNDDKGFVAHGALRPFETMLDDAQKPKPPRPVLRVSNESRLVPL</sequence>
<evidence type="ECO:0000313" key="3">
    <source>
        <dbReference type="Proteomes" id="UP000613580"/>
    </source>
</evidence>
<comment type="caution">
    <text evidence="2">The sequence shown here is derived from an EMBL/GenBank/DDBJ whole genome shotgun (WGS) entry which is preliminary data.</text>
</comment>
<accession>A0A8H6TKG4</accession>
<proteinExistence type="predicted"/>
<keyword evidence="3" id="KW-1185">Reference proteome</keyword>
<gene>
    <name evidence="2" type="ORF">HMN09_00347900</name>
</gene>
<dbReference type="AlphaFoldDB" id="A0A8H6TKG4"/>